<reference evidence="1 2" key="1">
    <citation type="journal article" date="2018" name="Proc. Natl. Acad. Sci. U.S.A.">
        <title>Draft genome sequence of Camellia sinensis var. sinensis provides insights into the evolution of the tea genome and tea quality.</title>
        <authorList>
            <person name="Wei C."/>
            <person name="Yang H."/>
            <person name="Wang S."/>
            <person name="Zhao J."/>
            <person name="Liu C."/>
            <person name="Gao L."/>
            <person name="Xia E."/>
            <person name="Lu Y."/>
            <person name="Tai Y."/>
            <person name="She G."/>
            <person name="Sun J."/>
            <person name="Cao H."/>
            <person name="Tong W."/>
            <person name="Gao Q."/>
            <person name="Li Y."/>
            <person name="Deng W."/>
            <person name="Jiang X."/>
            <person name="Wang W."/>
            <person name="Chen Q."/>
            <person name="Zhang S."/>
            <person name="Li H."/>
            <person name="Wu J."/>
            <person name="Wang P."/>
            <person name="Li P."/>
            <person name="Shi C."/>
            <person name="Zheng F."/>
            <person name="Jian J."/>
            <person name="Huang B."/>
            <person name="Shan D."/>
            <person name="Shi M."/>
            <person name="Fang C."/>
            <person name="Yue Y."/>
            <person name="Li F."/>
            <person name="Li D."/>
            <person name="Wei S."/>
            <person name="Han B."/>
            <person name="Jiang C."/>
            <person name="Yin Y."/>
            <person name="Xia T."/>
            <person name="Zhang Z."/>
            <person name="Bennetzen J.L."/>
            <person name="Zhao S."/>
            <person name="Wan X."/>
        </authorList>
    </citation>
    <scope>NUCLEOTIDE SEQUENCE [LARGE SCALE GENOMIC DNA]</scope>
    <source>
        <strain evidence="2">cv. Shuchazao</strain>
        <tissue evidence="1">Leaf</tissue>
    </source>
</reference>
<protein>
    <recommendedName>
        <fullName evidence="3">MI domain-containing protein</fullName>
    </recommendedName>
</protein>
<proteinExistence type="predicted"/>
<dbReference type="Proteomes" id="UP000306102">
    <property type="component" value="Unassembled WGS sequence"/>
</dbReference>
<evidence type="ECO:0008006" key="3">
    <source>
        <dbReference type="Google" id="ProtNLM"/>
    </source>
</evidence>
<dbReference type="GO" id="GO:0032040">
    <property type="term" value="C:small-subunit processome"/>
    <property type="evidence" value="ECO:0007669"/>
    <property type="project" value="TreeGrafter"/>
</dbReference>
<dbReference type="GO" id="GO:0034455">
    <property type="term" value="C:t-UTP complex"/>
    <property type="evidence" value="ECO:0007669"/>
    <property type="project" value="TreeGrafter"/>
</dbReference>
<dbReference type="GO" id="GO:0000462">
    <property type="term" value="P:maturation of SSU-rRNA from tricistronic rRNA transcript (SSU-rRNA, 5.8S rRNA, LSU-rRNA)"/>
    <property type="evidence" value="ECO:0007669"/>
    <property type="project" value="TreeGrafter"/>
</dbReference>
<organism evidence="1 2">
    <name type="scientific">Camellia sinensis var. sinensis</name>
    <name type="common">China tea</name>
    <dbReference type="NCBI Taxonomy" id="542762"/>
    <lineage>
        <taxon>Eukaryota</taxon>
        <taxon>Viridiplantae</taxon>
        <taxon>Streptophyta</taxon>
        <taxon>Embryophyta</taxon>
        <taxon>Tracheophyta</taxon>
        <taxon>Spermatophyta</taxon>
        <taxon>Magnoliopsida</taxon>
        <taxon>eudicotyledons</taxon>
        <taxon>Gunneridae</taxon>
        <taxon>Pentapetalae</taxon>
        <taxon>asterids</taxon>
        <taxon>Ericales</taxon>
        <taxon>Theaceae</taxon>
        <taxon>Camellia</taxon>
    </lineage>
</organism>
<dbReference type="STRING" id="542762.A0A4S4EYX1"/>
<accession>A0A4S4EYX1</accession>
<dbReference type="GO" id="GO:0045943">
    <property type="term" value="P:positive regulation of transcription by RNA polymerase I"/>
    <property type="evidence" value="ECO:0007669"/>
    <property type="project" value="TreeGrafter"/>
</dbReference>
<name>A0A4S4EYX1_CAMSN</name>
<dbReference type="PANTHER" id="PTHR13457:SF1">
    <property type="entry name" value="HEAT REPEAT-CONTAINING PROTEIN 1"/>
    <property type="match status" value="1"/>
</dbReference>
<dbReference type="GO" id="GO:0030686">
    <property type="term" value="C:90S preribosome"/>
    <property type="evidence" value="ECO:0007669"/>
    <property type="project" value="TreeGrafter"/>
</dbReference>
<keyword evidence="2" id="KW-1185">Reference proteome</keyword>
<evidence type="ECO:0000313" key="2">
    <source>
        <dbReference type="Proteomes" id="UP000306102"/>
    </source>
</evidence>
<dbReference type="InterPro" id="IPR040191">
    <property type="entry name" value="UTP10"/>
</dbReference>
<gene>
    <name evidence="1" type="ORF">TEA_024934</name>
</gene>
<evidence type="ECO:0000313" key="1">
    <source>
        <dbReference type="EMBL" id="THG22300.1"/>
    </source>
</evidence>
<sequence>MFPKKAVDILKEIRDLSGILAGMTKEFNIDKFLAVFLDSFLEYSSSDELCHFTLLAIIETVSVKHFVDRIVSKLLYSCMRLSQRKNELISSESGSWAKQILDSINKSYPAEFLGAVHKFLEDAKVQSKNEDSIYEILCRTLDGNLDLSVEVSDSKIWFALEHPKVLNVGLNN</sequence>
<dbReference type="EMBL" id="SDRB02000903">
    <property type="protein sequence ID" value="THG22300.1"/>
    <property type="molecule type" value="Genomic_DNA"/>
</dbReference>
<dbReference type="GO" id="GO:0030515">
    <property type="term" value="F:snoRNA binding"/>
    <property type="evidence" value="ECO:0007669"/>
    <property type="project" value="TreeGrafter"/>
</dbReference>
<dbReference type="PANTHER" id="PTHR13457">
    <property type="entry name" value="BAP28"/>
    <property type="match status" value="1"/>
</dbReference>
<comment type="caution">
    <text evidence="1">The sequence shown here is derived from an EMBL/GenBank/DDBJ whole genome shotgun (WGS) entry which is preliminary data.</text>
</comment>
<dbReference type="AlphaFoldDB" id="A0A4S4EYX1"/>